<evidence type="ECO:0000313" key="7">
    <source>
        <dbReference type="EMBL" id="ODV88285.1"/>
    </source>
</evidence>
<dbReference type="Gene3D" id="1.20.1250.20">
    <property type="entry name" value="MFS general substrate transporter like domains"/>
    <property type="match status" value="1"/>
</dbReference>
<feature type="transmembrane region" description="Helical" evidence="5">
    <location>
        <begin position="193"/>
        <end position="211"/>
    </location>
</feature>
<feature type="domain" description="Major facilitator superfamily (MFS) profile" evidence="6">
    <location>
        <begin position="34"/>
        <end position="501"/>
    </location>
</feature>
<dbReference type="STRING" id="983967.A0A1E4T932"/>
<dbReference type="AlphaFoldDB" id="A0A1E4T932"/>
<evidence type="ECO:0000256" key="2">
    <source>
        <dbReference type="ARBA" id="ARBA00022692"/>
    </source>
</evidence>
<feature type="transmembrane region" description="Helical" evidence="5">
    <location>
        <begin position="261"/>
        <end position="280"/>
    </location>
</feature>
<accession>A0A1E4T932</accession>
<dbReference type="PANTHER" id="PTHR42718">
    <property type="entry name" value="MAJOR FACILITATOR SUPERFAMILY MULTIDRUG TRANSPORTER MFSC"/>
    <property type="match status" value="1"/>
</dbReference>
<keyword evidence="4 5" id="KW-0472">Membrane</keyword>
<sequence>MSASRESSLQDQDRDQGLEARPACYSSALQELLCIITLTFAPACTAMTAGAYLISIDDTSNYFKLDGGSVSWLVGSINLSNGASLLFMGSLADHLGRKNSIIIGFSLYAVFSLIGGFMKNFVALCVMRALSGVFVSLSVPSAFGTLGAVYKEGSRRKNKFNSVLSAGNPLGAVVGYLGGSICCQLIGSWRSIHYFFAILYGFLTIIAVYSVPMDKKLNLKELTTVFKSLDYGGAFLSLAGVLLMCFSLTQADATEDKWHTPYIIALLVVGIVLMVGFVFYEIYVPAEPLIPMKIFKNKEFSICCAVIFMSWLGFQGCFAYYACLYFEKILKNSPLLATAKFCPMFISGVLVNVFAGMTLHVIPYKYLMLLGTTCFTIAHILYATMSMSRSYWSGPFLAFIIVVVGADLTFNVGSMVTYSSVTAELQSSASGLLNTVSQLAAIIGLGISSAIVSSKNPYYGTTEELDNLHLLWYSFRCAFYFGVGCCAAGIGLSLFLDIGVFHVAADIIDPEKTQIQNPDEEKQIDSINENVMNS</sequence>
<gene>
    <name evidence="7" type="ORF">CANARDRAFT_193443</name>
</gene>
<dbReference type="SUPFAM" id="SSF103473">
    <property type="entry name" value="MFS general substrate transporter"/>
    <property type="match status" value="1"/>
</dbReference>
<comment type="subcellular location">
    <subcellularLocation>
        <location evidence="1">Membrane</location>
        <topology evidence="1">Multi-pass membrane protein</topology>
    </subcellularLocation>
</comment>
<feature type="transmembrane region" description="Helical" evidence="5">
    <location>
        <begin position="32"/>
        <end position="54"/>
    </location>
</feature>
<protein>
    <recommendedName>
        <fullName evidence="6">Major facilitator superfamily (MFS) profile domain-containing protein</fullName>
    </recommendedName>
</protein>
<proteinExistence type="predicted"/>
<reference evidence="8" key="1">
    <citation type="submission" date="2016-04" db="EMBL/GenBank/DDBJ databases">
        <title>Comparative genomics of biotechnologically important yeasts.</title>
        <authorList>
            <consortium name="DOE Joint Genome Institute"/>
            <person name="Riley R."/>
            <person name="Haridas S."/>
            <person name="Wolfe K.H."/>
            <person name="Lopes M.R."/>
            <person name="Hittinger C.T."/>
            <person name="Goker M."/>
            <person name="Salamov A."/>
            <person name="Wisecaver J."/>
            <person name="Long T.M."/>
            <person name="Aerts A.L."/>
            <person name="Barry K."/>
            <person name="Choi C."/>
            <person name="Clum A."/>
            <person name="Coughlan A.Y."/>
            <person name="Deshpande S."/>
            <person name="Douglass A.P."/>
            <person name="Hanson S.J."/>
            <person name="Klenk H.-P."/>
            <person name="Labutti K."/>
            <person name="Lapidus A."/>
            <person name="Lindquist E."/>
            <person name="Lipzen A."/>
            <person name="Meier-Kolthoff J.P."/>
            <person name="Ohm R.A."/>
            <person name="Otillar R.P."/>
            <person name="Pangilinan J."/>
            <person name="Peng Y."/>
            <person name="Rokas A."/>
            <person name="Rosa C.A."/>
            <person name="Scheuner C."/>
            <person name="Sibirny A.A."/>
            <person name="Slot J.C."/>
            <person name="Stielow J.B."/>
            <person name="Sun H."/>
            <person name="Kurtzman C.P."/>
            <person name="Blackwell M."/>
            <person name="Grigoriev I.V."/>
            <person name="Jeffries T.W."/>
        </authorList>
    </citation>
    <scope>NUCLEOTIDE SEQUENCE [LARGE SCALE GENOMIC DNA]</scope>
    <source>
        <strain evidence="8">NRRL YB-2248</strain>
    </source>
</reference>
<feature type="transmembrane region" description="Helical" evidence="5">
    <location>
        <begin position="391"/>
        <end position="410"/>
    </location>
</feature>
<evidence type="ECO:0000256" key="1">
    <source>
        <dbReference type="ARBA" id="ARBA00004141"/>
    </source>
</evidence>
<feature type="transmembrane region" description="Helical" evidence="5">
    <location>
        <begin position="162"/>
        <end position="187"/>
    </location>
</feature>
<dbReference type="InterPro" id="IPR020846">
    <property type="entry name" value="MFS_dom"/>
</dbReference>
<dbReference type="InterPro" id="IPR011701">
    <property type="entry name" value="MFS"/>
</dbReference>
<dbReference type="OrthoDB" id="2130629at2759"/>
<organism evidence="7 8">
    <name type="scientific">[Candida] arabinofermentans NRRL YB-2248</name>
    <dbReference type="NCBI Taxonomy" id="983967"/>
    <lineage>
        <taxon>Eukaryota</taxon>
        <taxon>Fungi</taxon>
        <taxon>Dikarya</taxon>
        <taxon>Ascomycota</taxon>
        <taxon>Saccharomycotina</taxon>
        <taxon>Pichiomycetes</taxon>
        <taxon>Pichiales</taxon>
        <taxon>Pichiaceae</taxon>
        <taxon>Ogataea</taxon>
        <taxon>Ogataea/Candida clade</taxon>
    </lineage>
</organism>
<dbReference type="Pfam" id="PF07690">
    <property type="entry name" value="MFS_1"/>
    <property type="match status" value="1"/>
</dbReference>
<evidence type="ECO:0000313" key="8">
    <source>
        <dbReference type="Proteomes" id="UP000094801"/>
    </source>
</evidence>
<evidence type="ECO:0000256" key="4">
    <source>
        <dbReference type="ARBA" id="ARBA00023136"/>
    </source>
</evidence>
<dbReference type="Gene3D" id="1.20.1720.10">
    <property type="entry name" value="Multidrug resistance protein D"/>
    <property type="match status" value="1"/>
</dbReference>
<feature type="transmembrane region" description="Helical" evidence="5">
    <location>
        <begin position="100"/>
        <end position="118"/>
    </location>
</feature>
<dbReference type="Proteomes" id="UP000094801">
    <property type="component" value="Unassembled WGS sequence"/>
</dbReference>
<keyword evidence="2 5" id="KW-0812">Transmembrane</keyword>
<name>A0A1E4T932_9ASCO</name>
<dbReference type="InterPro" id="IPR036259">
    <property type="entry name" value="MFS_trans_sf"/>
</dbReference>
<dbReference type="PROSITE" id="PS50850">
    <property type="entry name" value="MFS"/>
    <property type="match status" value="1"/>
</dbReference>
<feature type="transmembrane region" description="Helical" evidence="5">
    <location>
        <begin position="334"/>
        <end position="354"/>
    </location>
</feature>
<evidence type="ECO:0000256" key="5">
    <source>
        <dbReference type="SAM" id="Phobius"/>
    </source>
</evidence>
<feature type="transmembrane region" description="Helical" evidence="5">
    <location>
        <begin position="300"/>
        <end position="322"/>
    </location>
</feature>
<dbReference type="GO" id="GO:0022857">
    <property type="term" value="F:transmembrane transporter activity"/>
    <property type="evidence" value="ECO:0007669"/>
    <property type="project" value="InterPro"/>
</dbReference>
<evidence type="ECO:0000259" key="6">
    <source>
        <dbReference type="PROSITE" id="PS50850"/>
    </source>
</evidence>
<feature type="transmembrane region" description="Helical" evidence="5">
    <location>
        <begin position="231"/>
        <end position="249"/>
    </location>
</feature>
<feature type="transmembrane region" description="Helical" evidence="5">
    <location>
        <begin position="130"/>
        <end position="150"/>
    </location>
</feature>
<keyword evidence="8" id="KW-1185">Reference proteome</keyword>
<evidence type="ECO:0000256" key="3">
    <source>
        <dbReference type="ARBA" id="ARBA00022989"/>
    </source>
</evidence>
<dbReference type="PANTHER" id="PTHR42718:SF23">
    <property type="entry name" value="MAJOR FACILITATOR SUPERFAMILY (MFS) PROFILE DOMAIN-CONTAINING PROTEIN"/>
    <property type="match status" value="1"/>
</dbReference>
<feature type="transmembrane region" description="Helical" evidence="5">
    <location>
        <begin position="69"/>
        <end position="88"/>
    </location>
</feature>
<feature type="transmembrane region" description="Helical" evidence="5">
    <location>
        <begin position="431"/>
        <end position="452"/>
    </location>
</feature>
<dbReference type="GO" id="GO:0016020">
    <property type="term" value="C:membrane"/>
    <property type="evidence" value="ECO:0007669"/>
    <property type="project" value="UniProtKB-SubCell"/>
</dbReference>
<feature type="transmembrane region" description="Helical" evidence="5">
    <location>
        <begin position="366"/>
        <end position="385"/>
    </location>
</feature>
<dbReference type="EMBL" id="KV453847">
    <property type="protein sequence ID" value="ODV88285.1"/>
    <property type="molecule type" value="Genomic_DNA"/>
</dbReference>
<feature type="transmembrane region" description="Helical" evidence="5">
    <location>
        <begin position="472"/>
        <end position="496"/>
    </location>
</feature>
<keyword evidence="3 5" id="KW-1133">Transmembrane helix</keyword>